<evidence type="ECO:0000313" key="10">
    <source>
        <dbReference type="Proteomes" id="UP000563523"/>
    </source>
</evidence>
<dbReference type="RefSeq" id="WP_176943247.1">
    <property type="nucleotide sequence ID" value="NZ_JABZEC010000008.1"/>
</dbReference>
<keyword evidence="2" id="KW-0548">Nucleotidyltransferase</keyword>
<dbReference type="InterPro" id="IPR036397">
    <property type="entry name" value="RNaseH_sf"/>
</dbReference>
<reference evidence="9 10" key="1">
    <citation type="submission" date="2020-06" db="EMBL/GenBank/DDBJ databases">
        <authorList>
            <person name="Kang J."/>
        </authorList>
    </citation>
    <scope>NUCLEOTIDE SEQUENCE [LARGE SCALE GENOMIC DNA]</scope>
    <source>
        <strain evidence="9 10">DCY120</strain>
    </source>
</reference>
<dbReference type="Pfam" id="PF00929">
    <property type="entry name" value="RNase_T"/>
    <property type="match status" value="1"/>
</dbReference>
<dbReference type="Proteomes" id="UP000563523">
    <property type="component" value="Unassembled WGS sequence"/>
</dbReference>
<dbReference type="GO" id="GO:0005829">
    <property type="term" value="C:cytosol"/>
    <property type="evidence" value="ECO:0007669"/>
    <property type="project" value="TreeGrafter"/>
</dbReference>
<dbReference type="InterPro" id="IPR013520">
    <property type="entry name" value="Ribonucl_H"/>
</dbReference>
<keyword evidence="5 9" id="KW-0378">Hydrolase</keyword>
<evidence type="ECO:0000256" key="4">
    <source>
        <dbReference type="ARBA" id="ARBA00022722"/>
    </source>
</evidence>
<dbReference type="SUPFAM" id="SSF53098">
    <property type="entry name" value="Ribonuclease H-like"/>
    <property type="match status" value="1"/>
</dbReference>
<evidence type="ECO:0000256" key="2">
    <source>
        <dbReference type="ARBA" id="ARBA00022695"/>
    </source>
</evidence>
<keyword evidence="3" id="KW-0235">DNA replication</keyword>
<dbReference type="EMBL" id="JABZEC010000008">
    <property type="protein sequence ID" value="NVY97083.1"/>
    <property type="molecule type" value="Genomic_DNA"/>
</dbReference>
<dbReference type="AlphaFoldDB" id="A0A850R2D6"/>
<evidence type="ECO:0000259" key="8">
    <source>
        <dbReference type="SMART" id="SM00479"/>
    </source>
</evidence>
<dbReference type="Gene3D" id="3.30.420.10">
    <property type="entry name" value="Ribonuclease H-like superfamily/Ribonuclease H"/>
    <property type="match status" value="1"/>
</dbReference>
<dbReference type="GO" id="GO:0008408">
    <property type="term" value="F:3'-5' exonuclease activity"/>
    <property type="evidence" value="ECO:0007669"/>
    <property type="project" value="TreeGrafter"/>
</dbReference>
<dbReference type="SMART" id="SM00479">
    <property type="entry name" value="EXOIII"/>
    <property type="match status" value="1"/>
</dbReference>
<evidence type="ECO:0000256" key="1">
    <source>
        <dbReference type="ARBA" id="ARBA00022679"/>
    </source>
</evidence>
<dbReference type="GO" id="GO:0003677">
    <property type="term" value="F:DNA binding"/>
    <property type="evidence" value="ECO:0007669"/>
    <property type="project" value="InterPro"/>
</dbReference>
<dbReference type="CDD" id="cd06130">
    <property type="entry name" value="DNA_pol_III_epsilon_like"/>
    <property type="match status" value="1"/>
</dbReference>
<proteinExistence type="predicted"/>
<keyword evidence="6" id="KW-0239">DNA-directed DNA polymerase</keyword>
<dbReference type="NCBIfam" id="TIGR00573">
    <property type="entry name" value="dnaq"/>
    <property type="match status" value="1"/>
</dbReference>
<evidence type="ECO:0000256" key="3">
    <source>
        <dbReference type="ARBA" id="ARBA00022705"/>
    </source>
</evidence>
<keyword evidence="10" id="KW-1185">Reference proteome</keyword>
<dbReference type="GO" id="GO:0003887">
    <property type="term" value="F:DNA-directed DNA polymerase activity"/>
    <property type="evidence" value="ECO:0007669"/>
    <property type="project" value="UniProtKB-KW"/>
</dbReference>
<feature type="domain" description="Exonuclease" evidence="8">
    <location>
        <begin position="2"/>
        <end position="167"/>
    </location>
</feature>
<dbReference type="GO" id="GO:0006260">
    <property type="term" value="P:DNA replication"/>
    <property type="evidence" value="ECO:0007669"/>
    <property type="project" value="UniProtKB-KW"/>
</dbReference>
<dbReference type="InterPro" id="IPR012337">
    <property type="entry name" value="RNaseH-like_sf"/>
</dbReference>
<evidence type="ECO:0000256" key="7">
    <source>
        <dbReference type="ARBA" id="ARBA00070925"/>
    </source>
</evidence>
<comment type="caution">
    <text evidence="9">The sequence shown here is derived from an EMBL/GenBank/DDBJ whole genome shotgun (WGS) entry which is preliminary data.</text>
</comment>
<dbReference type="PANTHER" id="PTHR30231:SF42">
    <property type="entry name" value="EXONUCLEASE"/>
    <property type="match status" value="1"/>
</dbReference>
<evidence type="ECO:0000313" key="9">
    <source>
        <dbReference type="EMBL" id="NVY97083.1"/>
    </source>
</evidence>
<dbReference type="InterPro" id="IPR006054">
    <property type="entry name" value="DnaQ"/>
</dbReference>
<evidence type="ECO:0000256" key="6">
    <source>
        <dbReference type="ARBA" id="ARBA00022932"/>
    </source>
</evidence>
<sequence length="178" mass="20302">MNFVAMDFETANQKASSACSLALALVENSRIVDTFYTLINPQTHFNSRNIAIHHINPRMVQTAPTFDLVWPHIKALFNEDHLVVAHNAPFDNRVLKETLAFYQLQAAPYWSLDTVRTSRKFYPEFPNHKLNTVAQALKIKLEHHHHALDDTLACAEILLTTQAQVGTEALKKMTRIIQ</sequence>
<organism evidence="9 10">
    <name type="scientific">Bombilactobacillus apium</name>
    <dbReference type="NCBI Taxonomy" id="2675299"/>
    <lineage>
        <taxon>Bacteria</taxon>
        <taxon>Bacillati</taxon>
        <taxon>Bacillota</taxon>
        <taxon>Bacilli</taxon>
        <taxon>Lactobacillales</taxon>
        <taxon>Lactobacillaceae</taxon>
        <taxon>Bombilactobacillus</taxon>
    </lineage>
</organism>
<keyword evidence="1" id="KW-0808">Transferase</keyword>
<dbReference type="FunFam" id="3.30.420.10:FF:000045">
    <property type="entry name" value="3'-5' exonuclease DinG"/>
    <property type="match status" value="1"/>
</dbReference>
<dbReference type="PANTHER" id="PTHR30231">
    <property type="entry name" value="DNA POLYMERASE III SUBUNIT EPSILON"/>
    <property type="match status" value="1"/>
</dbReference>
<name>A0A850R2D6_9LACO</name>
<gene>
    <name evidence="9" type="ORF">HU830_08110</name>
</gene>
<accession>A0A850R2D6</accession>
<keyword evidence="5 9" id="KW-0269">Exonuclease</keyword>
<evidence type="ECO:0000256" key="5">
    <source>
        <dbReference type="ARBA" id="ARBA00022839"/>
    </source>
</evidence>
<protein>
    <recommendedName>
        <fullName evidence="7">DNA polymerase III polC-type</fullName>
    </recommendedName>
</protein>
<keyword evidence="4" id="KW-0540">Nuclease</keyword>